<dbReference type="InterPro" id="IPR051502">
    <property type="entry name" value="RLP_Defense_Trigger"/>
</dbReference>
<dbReference type="PRINTS" id="PR00019">
    <property type="entry name" value="LEURICHRPT"/>
</dbReference>
<evidence type="ECO:0000256" key="6">
    <source>
        <dbReference type="ARBA" id="ARBA00022692"/>
    </source>
</evidence>
<accession>A0A371EGX3</accession>
<dbReference type="Pfam" id="PF13855">
    <property type="entry name" value="LRR_8"/>
    <property type="match status" value="2"/>
</dbReference>
<dbReference type="OrthoDB" id="4691307at2759"/>
<keyword evidence="12" id="KW-0418">Kinase</keyword>
<dbReference type="FunFam" id="3.80.10.10:FF:000213">
    <property type="entry name" value="Tyrosine-sulfated glycopeptide receptor 1"/>
    <property type="match status" value="1"/>
</dbReference>
<keyword evidence="13" id="KW-1185">Reference proteome</keyword>
<dbReference type="Proteomes" id="UP000257109">
    <property type="component" value="Unassembled WGS sequence"/>
</dbReference>
<evidence type="ECO:0000256" key="5">
    <source>
        <dbReference type="ARBA" id="ARBA00022614"/>
    </source>
</evidence>
<protein>
    <submittedName>
        <fullName evidence="12">Inactive leucine-rich repeat receptor kinase XIAO</fullName>
    </submittedName>
</protein>
<name>A0A371EGX3_MUCPR</name>
<organism evidence="12 13">
    <name type="scientific">Mucuna pruriens</name>
    <name type="common">Velvet bean</name>
    <name type="synonym">Dolichos pruriens</name>
    <dbReference type="NCBI Taxonomy" id="157652"/>
    <lineage>
        <taxon>Eukaryota</taxon>
        <taxon>Viridiplantae</taxon>
        <taxon>Streptophyta</taxon>
        <taxon>Embryophyta</taxon>
        <taxon>Tracheophyta</taxon>
        <taxon>Spermatophyta</taxon>
        <taxon>Magnoliopsida</taxon>
        <taxon>eudicotyledons</taxon>
        <taxon>Gunneridae</taxon>
        <taxon>Pentapetalae</taxon>
        <taxon>rosids</taxon>
        <taxon>fabids</taxon>
        <taxon>Fabales</taxon>
        <taxon>Fabaceae</taxon>
        <taxon>Papilionoideae</taxon>
        <taxon>50 kb inversion clade</taxon>
        <taxon>NPAAA clade</taxon>
        <taxon>indigoferoid/millettioid clade</taxon>
        <taxon>Phaseoleae</taxon>
        <taxon>Mucuna</taxon>
    </lineage>
</organism>
<evidence type="ECO:0000313" key="13">
    <source>
        <dbReference type="Proteomes" id="UP000257109"/>
    </source>
</evidence>
<dbReference type="GO" id="GO:0005886">
    <property type="term" value="C:plasma membrane"/>
    <property type="evidence" value="ECO:0007669"/>
    <property type="project" value="UniProtKB-SubCell"/>
</dbReference>
<evidence type="ECO:0000256" key="8">
    <source>
        <dbReference type="ARBA" id="ARBA00022989"/>
    </source>
</evidence>
<dbReference type="PANTHER" id="PTHR48062">
    <property type="entry name" value="RECEPTOR-LIKE PROTEIN 14"/>
    <property type="match status" value="1"/>
</dbReference>
<proteinExistence type="inferred from homology"/>
<dbReference type="SUPFAM" id="SSF52047">
    <property type="entry name" value="RNI-like"/>
    <property type="match status" value="1"/>
</dbReference>
<keyword evidence="5" id="KW-0433">Leucine-rich repeat</keyword>
<evidence type="ECO:0000256" key="11">
    <source>
        <dbReference type="SAM" id="Phobius"/>
    </source>
</evidence>
<keyword evidence="9 11" id="KW-0472">Membrane</keyword>
<evidence type="ECO:0000313" key="12">
    <source>
        <dbReference type="EMBL" id="RDX65298.1"/>
    </source>
</evidence>
<dbReference type="InterPro" id="IPR003591">
    <property type="entry name" value="Leu-rich_rpt_typical-subtyp"/>
</dbReference>
<keyword evidence="6 11" id="KW-0812">Transmembrane</keyword>
<evidence type="ECO:0000256" key="1">
    <source>
        <dbReference type="ARBA" id="ARBA00004167"/>
    </source>
</evidence>
<dbReference type="SUPFAM" id="SSF52058">
    <property type="entry name" value="L domain-like"/>
    <property type="match status" value="1"/>
</dbReference>
<comment type="subcellular location">
    <subcellularLocation>
        <location evidence="2">Cell membrane</location>
    </subcellularLocation>
    <subcellularLocation>
        <location evidence="1">Membrane</location>
        <topology evidence="1">Single-pass membrane protein</topology>
    </subcellularLocation>
</comment>
<comment type="caution">
    <text evidence="12">The sequence shown here is derived from an EMBL/GenBank/DDBJ whole genome shotgun (WGS) entry which is preliminary data.</text>
</comment>
<dbReference type="Pfam" id="PF00560">
    <property type="entry name" value="LRR_1"/>
    <property type="match status" value="6"/>
</dbReference>
<dbReference type="Gene3D" id="3.80.10.10">
    <property type="entry name" value="Ribonuclease Inhibitor"/>
    <property type="match status" value="3"/>
</dbReference>
<feature type="transmembrane region" description="Helical" evidence="11">
    <location>
        <begin position="567"/>
        <end position="589"/>
    </location>
</feature>
<evidence type="ECO:0000256" key="7">
    <source>
        <dbReference type="ARBA" id="ARBA00022737"/>
    </source>
</evidence>
<dbReference type="FunFam" id="3.80.10.10:FF:000095">
    <property type="entry name" value="LRR receptor-like serine/threonine-protein kinase GSO1"/>
    <property type="match status" value="1"/>
</dbReference>
<dbReference type="SMART" id="SM00369">
    <property type="entry name" value="LRR_TYP"/>
    <property type="match status" value="7"/>
</dbReference>
<evidence type="ECO:0000256" key="2">
    <source>
        <dbReference type="ARBA" id="ARBA00004236"/>
    </source>
</evidence>
<dbReference type="STRING" id="157652.A0A371EGX3"/>
<feature type="non-terminal residue" evidence="12">
    <location>
        <position position="1"/>
    </location>
</feature>
<dbReference type="AlphaFoldDB" id="A0A371EGX3"/>
<evidence type="ECO:0000256" key="3">
    <source>
        <dbReference type="ARBA" id="ARBA00009592"/>
    </source>
</evidence>
<evidence type="ECO:0000256" key="10">
    <source>
        <dbReference type="ARBA" id="ARBA00023180"/>
    </source>
</evidence>
<sequence length="618" mass="69006">MVWYSKESTITILGNLSKLEVLKLSNSSIDGAFPNEGLCKMKQLQELDLSRNHFRGTLDICLGNLTSLQTLDLSDNLLIGSIPTSLSNHTSFRYFDISGNNLEGIFPNWLLVNNPKLEVVHLNDNSFTGPFELPFDLNHKMEVTDLDLSNNQIQGKLPQNIGFLLTHLENFDVSGNMFDGPIPDSIVEMSSLVGLFLRDNNFSGKIPEHIFSGCTQLNYLMMDNNHLNGTIPTGIGKLNPAILTASWNNLEGTITKEFCNLELDIFDLRHNKFSGELPSCLKMPSYYLFLQGNSLSGTINEAFINSSGNDLQAIDLSDNKFRGTIPESIYGLKSLRFLLLAGNHLHGQLSSKLCQLQKVDILDLSRNNFTGSIPSCLNNSFGKELFSSDYVPGFRLTPFKAIPDFTAVQLVTKGFSRSYQGVTLEYMSGLDLSCNQLTGEIPQQIGDLYALHALNLSHNHLSGPIPESFQKLESIESLDLSNNNLSGQIPLQLQDLHSLAVFNVSYNNLSGKAPHMGQFGTFDESSYKGNPSLTWNNSNRGIPTPAPPPPTLLHDGEKRDSAIDFTAFFWSFASSYVMVLIVLGMILWINPHWRRSWFYFVERCCHKCFGQFLDDAFY</sequence>
<evidence type="ECO:0000256" key="4">
    <source>
        <dbReference type="ARBA" id="ARBA00022475"/>
    </source>
</evidence>
<evidence type="ECO:0000256" key="9">
    <source>
        <dbReference type="ARBA" id="ARBA00023136"/>
    </source>
</evidence>
<dbReference type="GO" id="GO:0016301">
    <property type="term" value="F:kinase activity"/>
    <property type="evidence" value="ECO:0007669"/>
    <property type="project" value="UniProtKB-KW"/>
</dbReference>
<comment type="similarity">
    <text evidence="3">Belongs to the RLP family.</text>
</comment>
<reference evidence="12" key="1">
    <citation type="submission" date="2018-05" db="EMBL/GenBank/DDBJ databases">
        <title>Draft genome of Mucuna pruriens seed.</title>
        <authorList>
            <person name="Nnadi N.E."/>
            <person name="Vos R."/>
            <person name="Hasami M.H."/>
            <person name="Devisetty U.K."/>
            <person name="Aguiy J.C."/>
        </authorList>
    </citation>
    <scope>NUCLEOTIDE SEQUENCE [LARGE SCALE GENOMIC DNA]</scope>
    <source>
        <strain evidence="12">JCA_2017</strain>
    </source>
</reference>
<keyword evidence="12" id="KW-0808">Transferase</keyword>
<gene>
    <name evidence="12" type="primary">XIAO</name>
    <name evidence="12" type="ORF">CR513_56052</name>
</gene>
<keyword evidence="4" id="KW-1003">Cell membrane</keyword>
<dbReference type="PANTHER" id="PTHR48062:SF67">
    <property type="entry name" value="LEUCINE-RICH REPEAT-CONTAINING N-TERMINAL PLANT-TYPE DOMAIN-CONTAINING PROTEIN"/>
    <property type="match status" value="1"/>
</dbReference>
<keyword evidence="10" id="KW-0325">Glycoprotein</keyword>
<keyword evidence="7" id="KW-0677">Repeat</keyword>
<dbReference type="InterPro" id="IPR001611">
    <property type="entry name" value="Leu-rich_rpt"/>
</dbReference>
<dbReference type="EMBL" id="QJKJ01013982">
    <property type="protein sequence ID" value="RDX65298.1"/>
    <property type="molecule type" value="Genomic_DNA"/>
</dbReference>
<keyword evidence="12" id="KW-0675">Receptor</keyword>
<keyword evidence="8 11" id="KW-1133">Transmembrane helix</keyword>
<dbReference type="InterPro" id="IPR032675">
    <property type="entry name" value="LRR_dom_sf"/>
</dbReference>